<evidence type="ECO:0008006" key="3">
    <source>
        <dbReference type="Google" id="ProtNLM"/>
    </source>
</evidence>
<name>A0A540VLE4_9CHLR</name>
<gene>
    <name evidence="1" type="ORF">FKZ61_01560</name>
</gene>
<organism evidence="1 2">
    <name type="scientific">Litorilinea aerophila</name>
    <dbReference type="NCBI Taxonomy" id="1204385"/>
    <lineage>
        <taxon>Bacteria</taxon>
        <taxon>Bacillati</taxon>
        <taxon>Chloroflexota</taxon>
        <taxon>Caldilineae</taxon>
        <taxon>Caldilineales</taxon>
        <taxon>Caldilineaceae</taxon>
        <taxon>Litorilinea</taxon>
    </lineage>
</organism>
<comment type="caution">
    <text evidence="1">The sequence shown here is derived from an EMBL/GenBank/DDBJ whole genome shotgun (WGS) entry which is preliminary data.</text>
</comment>
<dbReference type="AlphaFoldDB" id="A0A540VLE4"/>
<keyword evidence="2" id="KW-1185">Reference proteome</keyword>
<dbReference type="EMBL" id="VIGC01000002">
    <property type="protein sequence ID" value="TQE97588.1"/>
    <property type="molecule type" value="Genomic_DNA"/>
</dbReference>
<protein>
    <recommendedName>
        <fullName evidence="3">ISKra4 family transposase</fullName>
    </recommendedName>
</protein>
<dbReference type="RefSeq" id="WP_141608315.1">
    <property type="nucleotide sequence ID" value="NZ_VIGC02000002.1"/>
</dbReference>
<evidence type="ECO:0000313" key="2">
    <source>
        <dbReference type="Proteomes" id="UP000317371"/>
    </source>
</evidence>
<dbReference type="OrthoDB" id="147749at2"/>
<dbReference type="Proteomes" id="UP000317371">
    <property type="component" value="Unassembled WGS sequence"/>
</dbReference>
<reference evidence="1 2" key="1">
    <citation type="submission" date="2019-06" db="EMBL/GenBank/DDBJ databases">
        <title>Genome sequence of Litorilinea aerophila BAA-2444.</title>
        <authorList>
            <person name="Maclea K.S."/>
            <person name="Maurais E.G."/>
            <person name="Iannazzi L.C."/>
        </authorList>
    </citation>
    <scope>NUCLEOTIDE SEQUENCE [LARGE SCALE GENOMIC DNA]</scope>
    <source>
        <strain evidence="1 2">ATCC BAA-2444</strain>
    </source>
</reference>
<accession>A0A540VLE4</accession>
<proteinExistence type="predicted"/>
<evidence type="ECO:0000313" key="1">
    <source>
        <dbReference type="EMBL" id="TQE97588.1"/>
    </source>
</evidence>
<sequence length="357" mass="40482">MSWNGRITAVLTDVGRAFSPLDRQLHLRSDRWSEGVARVGLRLSLGTSSFQRAAEDFSDAVGTSISKSSLWRLTQNCGQTLQEQREREAAVAFAPGQPGERPGHRRLPTHDSLAGFRANLSTDGGMIHIRGEGWKEVKLSTFSAVEWVWDEAHQEERVRLSRHSYTAVLGTADHFAPYQYAEGLRRDVEHAVQLSSVNDGASWISRITQLNFPHAIQILDWYHAKSRLHTVAQSLWPSSPQRQAVWLDAQLTQLRGGEVEEVIQTLEQWATQTASEVVRTAAGYFRENRSRMEYHAYRSSHLPIGSGTVESGVQQVIQHRMHRPGRGWKRTCATGMLFLLCDYHSNRFDQTWRQLLA</sequence>
<dbReference type="InParanoid" id="A0A540VLE4"/>